<protein>
    <recommendedName>
        <fullName evidence="3">ABM domain-containing protein</fullName>
    </recommendedName>
</protein>
<evidence type="ECO:0000313" key="2">
    <source>
        <dbReference type="Proteomes" id="UP000305067"/>
    </source>
</evidence>
<gene>
    <name evidence="1" type="ORF">BDV98DRAFT_575085</name>
</gene>
<accession>A0A5C3Q694</accession>
<dbReference type="AlphaFoldDB" id="A0A5C3Q694"/>
<dbReference type="Gene3D" id="3.30.70.100">
    <property type="match status" value="1"/>
</dbReference>
<proteinExistence type="predicted"/>
<keyword evidence="2" id="KW-1185">Reference proteome</keyword>
<evidence type="ECO:0008006" key="3">
    <source>
        <dbReference type="Google" id="ProtNLM"/>
    </source>
</evidence>
<name>A0A5C3Q694_9AGAR</name>
<dbReference type="EMBL" id="ML178851">
    <property type="protein sequence ID" value="TFK97046.1"/>
    <property type="molecule type" value="Genomic_DNA"/>
</dbReference>
<organism evidence="1 2">
    <name type="scientific">Pterulicium gracile</name>
    <dbReference type="NCBI Taxonomy" id="1884261"/>
    <lineage>
        <taxon>Eukaryota</taxon>
        <taxon>Fungi</taxon>
        <taxon>Dikarya</taxon>
        <taxon>Basidiomycota</taxon>
        <taxon>Agaricomycotina</taxon>
        <taxon>Agaricomycetes</taxon>
        <taxon>Agaricomycetidae</taxon>
        <taxon>Agaricales</taxon>
        <taxon>Pleurotineae</taxon>
        <taxon>Pterulaceae</taxon>
        <taxon>Pterulicium</taxon>
    </lineage>
</organism>
<dbReference type="OrthoDB" id="3830579at2759"/>
<evidence type="ECO:0000313" key="1">
    <source>
        <dbReference type="EMBL" id="TFK97046.1"/>
    </source>
</evidence>
<sequence length="202" mass="22120">MSQLLELVWVKSTAYTANPTEFEAVIKANFAGLEGVVARYKGTNTAVPDEHVFINIWSTKDHFDAAFAKMKAAGPHPLKDYFDSQPKITSVSLNGADYTQVLSSPVVSFSYATPKEGVTRETIAPIIEKIIAYQDSAKASTGFLRGQVHEQPGTFLSVSGWESVEAHHAAVKAEGIAPILAQFRENLSEHEVKDVKLTSFNY</sequence>
<dbReference type="InterPro" id="IPR011008">
    <property type="entry name" value="Dimeric_a/b-barrel"/>
</dbReference>
<reference evidence="1 2" key="1">
    <citation type="journal article" date="2019" name="Nat. Ecol. Evol.">
        <title>Megaphylogeny resolves global patterns of mushroom evolution.</title>
        <authorList>
            <person name="Varga T."/>
            <person name="Krizsan K."/>
            <person name="Foldi C."/>
            <person name="Dima B."/>
            <person name="Sanchez-Garcia M."/>
            <person name="Sanchez-Ramirez S."/>
            <person name="Szollosi G.J."/>
            <person name="Szarkandi J.G."/>
            <person name="Papp V."/>
            <person name="Albert L."/>
            <person name="Andreopoulos W."/>
            <person name="Angelini C."/>
            <person name="Antonin V."/>
            <person name="Barry K.W."/>
            <person name="Bougher N.L."/>
            <person name="Buchanan P."/>
            <person name="Buyck B."/>
            <person name="Bense V."/>
            <person name="Catcheside P."/>
            <person name="Chovatia M."/>
            <person name="Cooper J."/>
            <person name="Damon W."/>
            <person name="Desjardin D."/>
            <person name="Finy P."/>
            <person name="Geml J."/>
            <person name="Haridas S."/>
            <person name="Hughes K."/>
            <person name="Justo A."/>
            <person name="Karasinski D."/>
            <person name="Kautmanova I."/>
            <person name="Kiss B."/>
            <person name="Kocsube S."/>
            <person name="Kotiranta H."/>
            <person name="LaButti K.M."/>
            <person name="Lechner B.E."/>
            <person name="Liimatainen K."/>
            <person name="Lipzen A."/>
            <person name="Lukacs Z."/>
            <person name="Mihaltcheva S."/>
            <person name="Morgado L.N."/>
            <person name="Niskanen T."/>
            <person name="Noordeloos M.E."/>
            <person name="Ohm R.A."/>
            <person name="Ortiz-Santana B."/>
            <person name="Ovrebo C."/>
            <person name="Racz N."/>
            <person name="Riley R."/>
            <person name="Savchenko A."/>
            <person name="Shiryaev A."/>
            <person name="Soop K."/>
            <person name="Spirin V."/>
            <person name="Szebenyi C."/>
            <person name="Tomsovsky M."/>
            <person name="Tulloss R.E."/>
            <person name="Uehling J."/>
            <person name="Grigoriev I.V."/>
            <person name="Vagvolgyi C."/>
            <person name="Papp T."/>
            <person name="Martin F.M."/>
            <person name="Miettinen O."/>
            <person name="Hibbett D.S."/>
            <person name="Nagy L.G."/>
        </authorList>
    </citation>
    <scope>NUCLEOTIDE SEQUENCE [LARGE SCALE GENOMIC DNA]</scope>
    <source>
        <strain evidence="1 2">CBS 309.79</strain>
    </source>
</reference>
<dbReference type="SUPFAM" id="SSF54909">
    <property type="entry name" value="Dimeric alpha+beta barrel"/>
    <property type="match status" value="1"/>
</dbReference>
<dbReference type="Proteomes" id="UP000305067">
    <property type="component" value="Unassembled WGS sequence"/>
</dbReference>